<keyword evidence="3" id="KW-1185">Reference proteome</keyword>
<dbReference type="PANTHER" id="PTHR34227:SF1">
    <property type="entry name" value="DIMETHYL SULFOXIDE REDUCTASE CHAPERONE-RELATED"/>
    <property type="match status" value="1"/>
</dbReference>
<dbReference type="InterPro" id="IPR020945">
    <property type="entry name" value="DMSO/NO3_reduct_chaperone"/>
</dbReference>
<dbReference type="Gene3D" id="1.10.3480.10">
    <property type="entry name" value="TorD-like"/>
    <property type="match status" value="1"/>
</dbReference>
<protein>
    <recommendedName>
        <fullName evidence="4">TorA maturation chaperone TorD</fullName>
    </recommendedName>
</protein>
<evidence type="ECO:0000256" key="1">
    <source>
        <dbReference type="ARBA" id="ARBA00023186"/>
    </source>
</evidence>
<dbReference type="PANTHER" id="PTHR34227">
    <property type="entry name" value="CHAPERONE PROTEIN YCDY"/>
    <property type="match status" value="1"/>
</dbReference>
<name>A0ABQ4Q4N7_9BURK</name>
<evidence type="ECO:0008006" key="4">
    <source>
        <dbReference type="Google" id="ProtNLM"/>
    </source>
</evidence>
<gene>
    <name evidence="2" type="ORF">NCCP691_20770</name>
</gene>
<evidence type="ECO:0000313" key="2">
    <source>
        <dbReference type="EMBL" id="GIZ52063.1"/>
    </source>
</evidence>
<keyword evidence="1" id="KW-0143">Chaperone</keyword>
<accession>A0ABQ4Q4N7</accession>
<dbReference type="EMBL" id="BPMK01000008">
    <property type="protein sequence ID" value="GIZ52063.1"/>
    <property type="molecule type" value="Genomic_DNA"/>
</dbReference>
<proteinExistence type="predicted"/>
<comment type="caution">
    <text evidence="2">The sequence shown here is derived from an EMBL/GenBank/DDBJ whole genome shotgun (WGS) entry which is preliminary data.</text>
</comment>
<dbReference type="Pfam" id="PF02613">
    <property type="entry name" value="Nitrate_red_del"/>
    <property type="match status" value="1"/>
</dbReference>
<sequence length="207" mass="22947">MTTPGTSHVMKFQAPDNGEETARADLYGLLAQLFYAPPGDDLLAMIADYPSNGDGVLQQAWNELGEACKETDAQKTRDEYEHLFIGVGKPELMLYASYYLSGFLMEKPLAALRDDLAALGLARSDAMPESEDHFAALCEVMRYLITSDDAAHSSLAMQKQFFQTHLQTWAGDMCDAVMQHPQAVFYSKVAQLAKQFLEVEAQAFEMA</sequence>
<evidence type="ECO:0000313" key="3">
    <source>
        <dbReference type="Proteomes" id="UP000887222"/>
    </source>
</evidence>
<reference evidence="2 3" key="1">
    <citation type="journal article" date="2022" name="Int. J. Syst. Evol. Microbiol.">
        <title>Noviherbaspirillum aridicola sp. nov., isolated from an arid soil in Pakistan.</title>
        <authorList>
            <person name="Khan I.U."/>
            <person name="Saqib M."/>
            <person name="Amin A."/>
            <person name="Hussain F."/>
            <person name="Li L."/>
            <person name="Liu Y.H."/>
            <person name="Fang B.Z."/>
            <person name="Ahmed I."/>
            <person name="Li W.J."/>
        </authorList>
    </citation>
    <scope>NUCLEOTIDE SEQUENCE [LARGE SCALE GENOMIC DNA]</scope>
    <source>
        <strain evidence="2 3">NCCP-691</strain>
    </source>
</reference>
<dbReference type="Proteomes" id="UP000887222">
    <property type="component" value="Unassembled WGS sequence"/>
</dbReference>
<dbReference type="SUPFAM" id="SSF89155">
    <property type="entry name" value="TorD-like"/>
    <property type="match status" value="1"/>
</dbReference>
<dbReference type="RefSeq" id="WP_220808229.1">
    <property type="nucleotide sequence ID" value="NZ_BPMK01000008.1"/>
</dbReference>
<dbReference type="InterPro" id="IPR050289">
    <property type="entry name" value="TorD/DmsD_chaperones"/>
</dbReference>
<organism evidence="2 3">
    <name type="scientific">Noviherbaspirillum aridicola</name>
    <dbReference type="NCBI Taxonomy" id="2849687"/>
    <lineage>
        <taxon>Bacteria</taxon>
        <taxon>Pseudomonadati</taxon>
        <taxon>Pseudomonadota</taxon>
        <taxon>Betaproteobacteria</taxon>
        <taxon>Burkholderiales</taxon>
        <taxon>Oxalobacteraceae</taxon>
        <taxon>Noviherbaspirillum</taxon>
    </lineage>
</organism>
<dbReference type="InterPro" id="IPR036411">
    <property type="entry name" value="TorD-like_sf"/>
</dbReference>